<dbReference type="AlphaFoldDB" id="A0A174YID9"/>
<dbReference type="OrthoDB" id="9811177at2"/>
<dbReference type="InterPro" id="IPR002725">
    <property type="entry name" value="YgjP-like_metallopeptidase"/>
</dbReference>
<feature type="domain" description="YgjP-like metallopeptidase" evidence="1">
    <location>
        <begin position="11"/>
        <end position="59"/>
    </location>
</feature>
<dbReference type="RefSeq" id="WP_055214079.1">
    <property type="nucleotide sequence ID" value="NZ_CZBU01000001.1"/>
</dbReference>
<feature type="domain" description="YgjP-like metallopeptidase" evidence="1">
    <location>
        <begin position="79"/>
        <end position="174"/>
    </location>
</feature>
<accession>A0A174YID9</accession>
<dbReference type="PANTHER" id="PTHR30399:SF1">
    <property type="entry name" value="UTP PYROPHOSPHATASE"/>
    <property type="match status" value="1"/>
</dbReference>
<dbReference type="EMBL" id="CZBU01000001">
    <property type="protein sequence ID" value="CUQ74874.1"/>
    <property type="molecule type" value="Genomic_DNA"/>
</dbReference>
<name>A0A174YID9_9FIRM</name>
<proteinExistence type="predicted"/>
<dbReference type="Pfam" id="PF01863">
    <property type="entry name" value="YgjP-like"/>
    <property type="match status" value="2"/>
</dbReference>
<organism evidence="2 3">
    <name type="scientific">Lachnospira eligens</name>
    <dbReference type="NCBI Taxonomy" id="39485"/>
    <lineage>
        <taxon>Bacteria</taxon>
        <taxon>Bacillati</taxon>
        <taxon>Bacillota</taxon>
        <taxon>Clostridia</taxon>
        <taxon>Lachnospirales</taxon>
        <taxon>Lachnospiraceae</taxon>
        <taxon>Lachnospira</taxon>
    </lineage>
</organism>
<evidence type="ECO:0000313" key="2">
    <source>
        <dbReference type="EMBL" id="CUQ74874.1"/>
    </source>
</evidence>
<dbReference type="InterPro" id="IPR053136">
    <property type="entry name" value="UTP_pyrophosphatase-like"/>
</dbReference>
<evidence type="ECO:0000313" key="3">
    <source>
        <dbReference type="Proteomes" id="UP000095621"/>
    </source>
</evidence>
<dbReference type="Proteomes" id="UP000095621">
    <property type="component" value="Unassembled WGS sequence"/>
</dbReference>
<dbReference type="Gene3D" id="3.30.2010.10">
    <property type="entry name" value="Metalloproteases ('zincins'), catalytic domain"/>
    <property type="match status" value="1"/>
</dbReference>
<dbReference type="PANTHER" id="PTHR30399">
    <property type="entry name" value="UNCHARACTERIZED PROTEIN YGJP"/>
    <property type="match status" value="1"/>
</dbReference>
<sequence>MNIQVIKSRRRTIGIEVHADGKVIVRTPLRMSSAEINRFIEEHDEWIRQKLDYVRQKSDNRRGTGAPGVECLSNQELDNIKETFEKRVQHYCDIMNVSVGRITIRNQKTRWGSCSSKGNVNFNYQLYYMPQELMDYVIVHELSHRRYMNHSAEFWEEVEKYCPEYRTYRKQLKEYELT</sequence>
<protein>
    <submittedName>
        <fullName evidence="2">Protein of uncharacterized function DUF45</fullName>
    </submittedName>
</protein>
<reference evidence="2 3" key="1">
    <citation type="submission" date="2015-09" db="EMBL/GenBank/DDBJ databases">
        <authorList>
            <consortium name="Pathogen Informatics"/>
        </authorList>
    </citation>
    <scope>NUCLEOTIDE SEQUENCE [LARGE SCALE GENOMIC DNA]</scope>
    <source>
        <strain evidence="2 3">2789STDY5834875</strain>
    </source>
</reference>
<gene>
    <name evidence="2" type="ORF">ERS852490_00202</name>
</gene>
<evidence type="ECO:0000259" key="1">
    <source>
        <dbReference type="Pfam" id="PF01863"/>
    </source>
</evidence>
<dbReference type="CDD" id="cd07344">
    <property type="entry name" value="M48_yhfN_like"/>
    <property type="match status" value="1"/>
</dbReference>